<evidence type="ECO:0000313" key="5">
    <source>
        <dbReference type="EMBL" id="KAE8264015.1"/>
    </source>
</evidence>
<evidence type="ECO:0000256" key="1">
    <source>
        <dbReference type="ARBA" id="ARBA00005781"/>
    </source>
</evidence>
<dbReference type="InterPro" id="IPR008991">
    <property type="entry name" value="Translation_prot_SH3-like_sf"/>
</dbReference>
<name>A0A8X7N1M3_9BASI</name>
<dbReference type="InterPro" id="IPR038657">
    <property type="entry name" value="Ribosomal_bL19_sf"/>
</dbReference>
<dbReference type="SUPFAM" id="SSF50104">
    <property type="entry name" value="Translation proteins SH3-like domain"/>
    <property type="match status" value="1"/>
</dbReference>
<feature type="region of interest" description="Disordered" evidence="4">
    <location>
        <begin position="37"/>
        <end position="68"/>
    </location>
</feature>
<keyword evidence="6" id="KW-1185">Reference proteome</keyword>
<accession>A0A8X7N1M3</accession>
<comment type="similarity">
    <text evidence="1">Belongs to the bacterial ribosomal protein bL19 family.</text>
</comment>
<dbReference type="Proteomes" id="UP000078113">
    <property type="component" value="Unassembled WGS sequence"/>
</dbReference>
<evidence type="ECO:0000256" key="4">
    <source>
        <dbReference type="SAM" id="MobiDB-lite"/>
    </source>
</evidence>
<evidence type="ECO:0000256" key="3">
    <source>
        <dbReference type="ARBA" id="ARBA00023274"/>
    </source>
</evidence>
<dbReference type="EMBL" id="LWDG02000582">
    <property type="protein sequence ID" value="KAE8264015.1"/>
    <property type="molecule type" value="Genomic_DNA"/>
</dbReference>
<dbReference type="GO" id="GO:0006412">
    <property type="term" value="P:translation"/>
    <property type="evidence" value="ECO:0007669"/>
    <property type="project" value="InterPro"/>
</dbReference>
<dbReference type="PANTHER" id="PTHR15680:SF9">
    <property type="entry name" value="LARGE RIBOSOMAL SUBUNIT PROTEIN BL19M"/>
    <property type="match status" value="1"/>
</dbReference>
<keyword evidence="3" id="KW-0687">Ribonucleoprotein</keyword>
<dbReference type="GO" id="GO:0003735">
    <property type="term" value="F:structural constituent of ribosome"/>
    <property type="evidence" value="ECO:0007669"/>
    <property type="project" value="InterPro"/>
</dbReference>
<comment type="caution">
    <text evidence="5">The sequence shown here is derived from an EMBL/GenBank/DDBJ whole genome shotgun (WGS) entry which is preliminary data.</text>
</comment>
<dbReference type="InterPro" id="IPR001857">
    <property type="entry name" value="Ribosomal_bL19"/>
</dbReference>
<proteinExistence type="inferred from homology"/>
<dbReference type="AlphaFoldDB" id="A0A8X7N1M3"/>
<evidence type="ECO:0000256" key="2">
    <source>
        <dbReference type="ARBA" id="ARBA00022980"/>
    </source>
</evidence>
<dbReference type="Gene3D" id="2.30.30.790">
    <property type="match status" value="1"/>
</dbReference>
<dbReference type="GO" id="GO:0005762">
    <property type="term" value="C:mitochondrial large ribosomal subunit"/>
    <property type="evidence" value="ECO:0007669"/>
    <property type="project" value="TreeGrafter"/>
</dbReference>
<evidence type="ECO:0000313" key="6">
    <source>
        <dbReference type="Proteomes" id="UP000078113"/>
    </source>
</evidence>
<feature type="region of interest" description="Disordered" evidence="4">
    <location>
        <begin position="248"/>
        <end position="281"/>
    </location>
</feature>
<dbReference type="PANTHER" id="PTHR15680">
    <property type="entry name" value="RIBOSOMAL PROTEIN L19"/>
    <property type="match status" value="1"/>
</dbReference>
<evidence type="ECO:0008006" key="7">
    <source>
        <dbReference type="Google" id="ProtNLM"/>
    </source>
</evidence>
<dbReference type="PRINTS" id="PR00061">
    <property type="entry name" value="RIBOSOMALL19"/>
</dbReference>
<keyword evidence="2" id="KW-0689">Ribosomal protein</keyword>
<feature type="compositionally biased region" description="Low complexity" evidence="4">
    <location>
        <begin position="260"/>
        <end position="281"/>
    </location>
</feature>
<organism evidence="5 6">
    <name type="scientific">Tilletia walkeri</name>
    <dbReference type="NCBI Taxonomy" id="117179"/>
    <lineage>
        <taxon>Eukaryota</taxon>
        <taxon>Fungi</taxon>
        <taxon>Dikarya</taxon>
        <taxon>Basidiomycota</taxon>
        <taxon>Ustilaginomycotina</taxon>
        <taxon>Exobasidiomycetes</taxon>
        <taxon>Tilletiales</taxon>
        <taxon>Tilletiaceae</taxon>
        <taxon>Tilletia</taxon>
    </lineage>
</organism>
<sequence>MASCSRSVALAGIRIARPSLFAQVRVDSPLRLRIASRAASTSSTTPEAEAADGQEAASAPPAAEPVAPRSTYRFSSSALVRELPPASANGLTPLQRGSQPNTIFKGVIPRVHQALRAQLDPSQSRTALVDRQSVEQLPPGSVLTIETWTSTAQRGSTSFSGVLIAIRRRGLATSLVLRTLVANKLGVEMRFSLYSPLIKQIKVVARAEASKRQQGLRRTRRAKLYYLRRDDRRLNAVAGMVKAQRQAEEAAQERAARVAQGTQQPKGQQRQGQQQQKRGKR</sequence>
<reference evidence="5" key="1">
    <citation type="submission" date="2016-04" db="EMBL/GenBank/DDBJ databases">
        <authorList>
            <person name="Nguyen H.D."/>
            <person name="Samba Siva P."/>
            <person name="Cullis J."/>
            <person name="Levesque C.A."/>
            <person name="Hambleton S."/>
        </authorList>
    </citation>
    <scope>NUCLEOTIDE SEQUENCE</scope>
    <source>
        <strain evidence="5">DAOMC 236422</strain>
    </source>
</reference>
<dbReference type="Pfam" id="PF01245">
    <property type="entry name" value="Ribosomal_L19"/>
    <property type="match status" value="1"/>
</dbReference>
<gene>
    <name evidence="5" type="ORF">A4X09_0g7081</name>
</gene>
<protein>
    <recommendedName>
        <fullName evidence="7">Ribosomal protein L19</fullName>
    </recommendedName>
</protein>
<reference evidence="5" key="2">
    <citation type="journal article" date="2019" name="IMA Fungus">
        <title>Genome sequencing and comparison of five Tilletia species to identify candidate genes for the detection of regulated species infecting wheat.</title>
        <authorList>
            <person name="Nguyen H.D.T."/>
            <person name="Sultana T."/>
            <person name="Kesanakurti P."/>
            <person name="Hambleton S."/>
        </authorList>
    </citation>
    <scope>NUCLEOTIDE SEQUENCE</scope>
    <source>
        <strain evidence="5">DAOMC 236422</strain>
    </source>
</reference>